<evidence type="ECO:0000259" key="1">
    <source>
        <dbReference type="Pfam" id="PF01471"/>
    </source>
</evidence>
<dbReference type="AlphaFoldDB" id="A0A2T4JKL8"/>
<feature type="domain" description="Peptidoglycan binding-like" evidence="1">
    <location>
        <begin position="81"/>
        <end position="113"/>
    </location>
</feature>
<evidence type="ECO:0000313" key="2">
    <source>
        <dbReference type="EMBL" id="PTE18413.1"/>
    </source>
</evidence>
<accession>A0A2T4JKL8</accession>
<sequence>MPPLPFARLLGAGRAGGKRLARRGPRWHHWRRDSAEDDMIRRVFLLSLAAVAVAPVLRAQEAAPFNALALRQAFEALTEGRRKRAQTELQTGGFYDGVIDGRYGPATEAALAAAAGFIAYNSRGAVRPDLLTAPGAAAFCEGLASGALARYLYGEGDECDSC</sequence>
<dbReference type="EMBL" id="PZKF01000007">
    <property type="protein sequence ID" value="PTE18413.1"/>
    <property type="molecule type" value="Genomic_DNA"/>
</dbReference>
<organism evidence="2 3">
    <name type="scientific">Phaeovulum veldkampii DSM 11550</name>
    <dbReference type="NCBI Taxonomy" id="1185920"/>
    <lineage>
        <taxon>Bacteria</taxon>
        <taxon>Pseudomonadati</taxon>
        <taxon>Pseudomonadota</taxon>
        <taxon>Alphaproteobacteria</taxon>
        <taxon>Rhodobacterales</taxon>
        <taxon>Paracoccaceae</taxon>
        <taxon>Phaeovulum</taxon>
    </lineage>
</organism>
<dbReference type="InterPro" id="IPR036365">
    <property type="entry name" value="PGBD-like_sf"/>
</dbReference>
<dbReference type="SUPFAM" id="SSF47090">
    <property type="entry name" value="PGBD-like"/>
    <property type="match status" value="1"/>
</dbReference>
<dbReference type="InterPro" id="IPR002477">
    <property type="entry name" value="Peptidoglycan-bd-like"/>
</dbReference>
<reference evidence="2 3" key="1">
    <citation type="submission" date="2018-03" db="EMBL/GenBank/DDBJ databases">
        <title>Rhodobacter veldkampii.</title>
        <authorList>
            <person name="Meyer T.E."/>
            <person name="Miller S."/>
            <person name="Lodha T."/>
            <person name="Gandham S."/>
            <person name="Chintalapati S."/>
            <person name="Chintalapati V.R."/>
        </authorList>
    </citation>
    <scope>NUCLEOTIDE SEQUENCE [LARGE SCALE GENOMIC DNA]</scope>
    <source>
        <strain evidence="2 3">DSM 11550</strain>
    </source>
</reference>
<keyword evidence="3" id="KW-1185">Reference proteome</keyword>
<dbReference type="Proteomes" id="UP000241899">
    <property type="component" value="Unassembled WGS sequence"/>
</dbReference>
<dbReference type="Pfam" id="PF01471">
    <property type="entry name" value="PG_binding_1"/>
    <property type="match status" value="1"/>
</dbReference>
<evidence type="ECO:0000313" key="3">
    <source>
        <dbReference type="Proteomes" id="UP000241899"/>
    </source>
</evidence>
<comment type="caution">
    <text evidence="2">The sequence shown here is derived from an EMBL/GenBank/DDBJ whole genome shotgun (WGS) entry which is preliminary data.</text>
</comment>
<gene>
    <name evidence="2" type="ORF">C5F46_04455</name>
</gene>
<proteinExistence type="predicted"/>
<protein>
    <recommendedName>
        <fullName evidence="1">Peptidoglycan binding-like domain-containing protein</fullName>
    </recommendedName>
</protein>
<name>A0A2T4JKL8_9RHOB</name>